<dbReference type="AlphaFoldDB" id="A0AAN6RUR9"/>
<evidence type="ECO:0000313" key="2">
    <source>
        <dbReference type="EMBL" id="KAK3902856.1"/>
    </source>
</evidence>
<feature type="region of interest" description="Disordered" evidence="1">
    <location>
        <begin position="459"/>
        <end position="478"/>
    </location>
</feature>
<protein>
    <submittedName>
        <fullName evidence="2">Uncharacterized protein</fullName>
    </submittedName>
</protein>
<keyword evidence="3" id="KW-1185">Reference proteome</keyword>
<comment type="caution">
    <text evidence="2">The sequence shown here is derived from an EMBL/GenBank/DDBJ whole genome shotgun (WGS) entry which is preliminary data.</text>
</comment>
<evidence type="ECO:0000313" key="3">
    <source>
        <dbReference type="Proteomes" id="UP001303889"/>
    </source>
</evidence>
<reference evidence="2" key="1">
    <citation type="journal article" date="2023" name="Mol. Phylogenet. Evol.">
        <title>Genome-scale phylogeny and comparative genomics of the fungal order Sordariales.</title>
        <authorList>
            <person name="Hensen N."/>
            <person name="Bonometti L."/>
            <person name="Westerberg I."/>
            <person name="Brannstrom I.O."/>
            <person name="Guillou S."/>
            <person name="Cros-Aarteil S."/>
            <person name="Calhoun S."/>
            <person name="Haridas S."/>
            <person name="Kuo A."/>
            <person name="Mondo S."/>
            <person name="Pangilinan J."/>
            <person name="Riley R."/>
            <person name="LaButti K."/>
            <person name="Andreopoulos B."/>
            <person name="Lipzen A."/>
            <person name="Chen C."/>
            <person name="Yan M."/>
            <person name="Daum C."/>
            <person name="Ng V."/>
            <person name="Clum A."/>
            <person name="Steindorff A."/>
            <person name="Ohm R.A."/>
            <person name="Martin F."/>
            <person name="Silar P."/>
            <person name="Natvig D.O."/>
            <person name="Lalanne C."/>
            <person name="Gautier V."/>
            <person name="Ament-Velasquez S.L."/>
            <person name="Kruys A."/>
            <person name="Hutchinson M.I."/>
            <person name="Powell A.J."/>
            <person name="Barry K."/>
            <person name="Miller A.N."/>
            <person name="Grigoriev I.V."/>
            <person name="Debuchy R."/>
            <person name="Gladieux P."/>
            <person name="Hiltunen Thoren M."/>
            <person name="Johannesson H."/>
        </authorList>
    </citation>
    <scope>NUCLEOTIDE SEQUENCE</scope>
    <source>
        <strain evidence="2">CBS 103.79</strain>
    </source>
</reference>
<accession>A0AAN6RUR9</accession>
<sequence length="786" mass="84979">MATPNHPPRYALRSGATTNEHHEAVDESDDSFDEMAESPESPTPAPRSTVRRKLEGATGKSGGIKKASSKQPASNSKAINKGSNNTTSNKQSGSKKTGTKRELVPTPKTNKDKKAAESEAITTPNSSNKRVRRVLFPDAPSSGPRTRPFPSAPGSRESVRRQIAAQVSSPIGVYLESSRGVWNADQPAALNYTSRVNGLPRVPGPANPSPFGVVRNLSGLPTVGPGGGISFFSHRSMTPTEPPISDSHWGRSGRPDPAAFDHFEDEDEDDIDAPCDEDALPAPVSHARWDGTRLVWDGEDGGGGPVAAALSARPSLAGNNAPSRGFVSSSAIDPGNPYATFLRSMGGGVPAVTKTWGQQTRHPATMADRAGEPYNMPPYPGGPRMPDIDEENDQDSVEYQLLQLKAYEYAQSDNANNTRLSSLHGLPGGAQHSAPGYNHHLGETQTDIEALSRMAHVNSASEPTEYTRPSTDPSEHGYLPAPNPNGAIPAHNPNRNDGAMPAPNPIIIDSDDSDPGRPLPHMPPAIDSLDVYNPSINPAAGYWNHPGFPLHPPIPFSQPLPSFDTDPYLPFAPWRVSILRPFHPETTNRMILAPQRYLHVLGHLYPSALFALARYPVSQNPVLRLTGTALLDSIRLHHPQMLSAEMLDVVHRAGAEARDEMYLVRLHTRDWPIGGVALMPNSEDAMRFVESIKGSFDVLGGGQEVFYYRACDVVLKSGRDGKRKGIWVCRAYEGRQGPQDDVIVGEWLAAGGVRGVLGEEEAEEREVMVRMGEVMEEKAPVRGRRA</sequence>
<gene>
    <name evidence="2" type="ORF">C8A05DRAFT_33430</name>
</gene>
<feature type="compositionally biased region" description="Polar residues" evidence="1">
    <location>
        <begin position="459"/>
        <end position="472"/>
    </location>
</feature>
<name>A0AAN6RUR9_9PEZI</name>
<evidence type="ECO:0000256" key="1">
    <source>
        <dbReference type="SAM" id="MobiDB-lite"/>
    </source>
</evidence>
<feature type="region of interest" description="Disordered" evidence="1">
    <location>
        <begin position="1"/>
        <end position="161"/>
    </location>
</feature>
<feature type="compositionally biased region" description="Polar residues" evidence="1">
    <location>
        <begin position="71"/>
        <end position="96"/>
    </location>
</feature>
<organism evidence="2 3">
    <name type="scientific">Staphylotrichum tortipilum</name>
    <dbReference type="NCBI Taxonomy" id="2831512"/>
    <lineage>
        <taxon>Eukaryota</taxon>
        <taxon>Fungi</taxon>
        <taxon>Dikarya</taxon>
        <taxon>Ascomycota</taxon>
        <taxon>Pezizomycotina</taxon>
        <taxon>Sordariomycetes</taxon>
        <taxon>Sordariomycetidae</taxon>
        <taxon>Sordariales</taxon>
        <taxon>Chaetomiaceae</taxon>
        <taxon>Staphylotrichum</taxon>
    </lineage>
</organism>
<dbReference type="Proteomes" id="UP001303889">
    <property type="component" value="Unassembled WGS sequence"/>
</dbReference>
<reference evidence="2" key="2">
    <citation type="submission" date="2023-05" db="EMBL/GenBank/DDBJ databases">
        <authorList>
            <consortium name="Lawrence Berkeley National Laboratory"/>
            <person name="Steindorff A."/>
            <person name="Hensen N."/>
            <person name="Bonometti L."/>
            <person name="Westerberg I."/>
            <person name="Brannstrom I.O."/>
            <person name="Guillou S."/>
            <person name="Cros-Aarteil S."/>
            <person name="Calhoun S."/>
            <person name="Haridas S."/>
            <person name="Kuo A."/>
            <person name="Mondo S."/>
            <person name="Pangilinan J."/>
            <person name="Riley R."/>
            <person name="Labutti K."/>
            <person name="Andreopoulos B."/>
            <person name="Lipzen A."/>
            <person name="Chen C."/>
            <person name="Yanf M."/>
            <person name="Daum C."/>
            <person name="Ng V."/>
            <person name="Clum A."/>
            <person name="Ohm R."/>
            <person name="Martin F."/>
            <person name="Silar P."/>
            <person name="Natvig D."/>
            <person name="Lalanne C."/>
            <person name="Gautier V."/>
            <person name="Ament-Velasquez S.L."/>
            <person name="Kruys A."/>
            <person name="Hutchinson M.I."/>
            <person name="Powell A.J."/>
            <person name="Barry K."/>
            <person name="Miller A.N."/>
            <person name="Grigoriev I.V."/>
            <person name="Debuchy R."/>
            <person name="Gladieux P."/>
            <person name="Thoren M.H."/>
            <person name="Johannesson H."/>
        </authorList>
    </citation>
    <scope>NUCLEOTIDE SEQUENCE</scope>
    <source>
        <strain evidence="2">CBS 103.79</strain>
    </source>
</reference>
<feature type="region of interest" description="Disordered" evidence="1">
    <location>
        <begin position="238"/>
        <end position="262"/>
    </location>
</feature>
<feature type="compositionally biased region" description="Acidic residues" evidence="1">
    <location>
        <begin position="26"/>
        <end position="37"/>
    </location>
</feature>
<feature type="compositionally biased region" description="Basic and acidic residues" evidence="1">
    <location>
        <begin position="99"/>
        <end position="117"/>
    </location>
</feature>
<proteinExistence type="predicted"/>
<dbReference type="EMBL" id="MU855483">
    <property type="protein sequence ID" value="KAK3902856.1"/>
    <property type="molecule type" value="Genomic_DNA"/>
</dbReference>